<evidence type="ECO:0000259" key="2">
    <source>
        <dbReference type="SMART" id="SM00491"/>
    </source>
</evidence>
<evidence type="ECO:0000313" key="3">
    <source>
        <dbReference type="EMBL" id="MBA0085781.1"/>
    </source>
</evidence>
<proteinExistence type="inferred from homology"/>
<reference evidence="3" key="1">
    <citation type="submission" date="2020-06" db="EMBL/GenBank/DDBJ databases">
        <title>Legume-microbial interactions unlock mineral nutrients during tropical forest succession.</title>
        <authorList>
            <person name="Epihov D.Z."/>
        </authorList>
    </citation>
    <scope>NUCLEOTIDE SEQUENCE [LARGE SCALE GENOMIC DNA]</scope>
    <source>
        <strain evidence="3">Pan2503</strain>
    </source>
</reference>
<dbReference type="InterPro" id="IPR006555">
    <property type="entry name" value="ATP-dep_Helicase_C"/>
</dbReference>
<keyword evidence="3" id="KW-0378">Hydrolase</keyword>
<comment type="caution">
    <text evidence="3">The sequence shown here is derived from an EMBL/GenBank/DDBJ whole genome shotgun (WGS) entry which is preliminary data.</text>
</comment>
<organism evidence="3 4">
    <name type="scientific">Candidatus Acidiferrum panamense</name>
    <dbReference type="NCBI Taxonomy" id="2741543"/>
    <lineage>
        <taxon>Bacteria</taxon>
        <taxon>Pseudomonadati</taxon>
        <taxon>Acidobacteriota</taxon>
        <taxon>Terriglobia</taxon>
        <taxon>Candidatus Acidiferrales</taxon>
        <taxon>Candidatus Acidiferrum</taxon>
    </lineage>
</organism>
<dbReference type="PANTHER" id="PTHR11472">
    <property type="entry name" value="DNA REPAIR DEAD HELICASE RAD3/XP-D SUBFAMILY MEMBER"/>
    <property type="match status" value="1"/>
</dbReference>
<dbReference type="GO" id="GO:0003678">
    <property type="term" value="F:DNA helicase activity"/>
    <property type="evidence" value="ECO:0007669"/>
    <property type="project" value="TreeGrafter"/>
</dbReference>
<keyword evidence="3" id="KW-0067">ATP-binding</keyword>
<dbReference type="AlphaFoldDB" id="A0A7V8NQT9"/>
<accession>A0A7V8NQT9</accession>
<dbReference type="GO" id="GO:0006139">
    <property type="term" value="P:nucleobase-containing compound metabolic process"/>
    <property type="evidence" value="ECO:0007669"/>
    <property type="project" value="InterPro"/>
</dbReference>
<feature type="domain" description="ATP-dependent helicase C-terminal" evidence="2">
    <location>
        <begin position="60"/>
        <end position="189"/>
    </location>
</feature>
<dbReference type="GO" id="GO:0016818">
    <property type="term" value="F:hydrolase activity, acting on acid anhydrides, in phosphorus-containing anhydrides"/>
    <property type="evidence" value="ECO:0007669"/>
    <property type="project" value="InterPro"/>
</dbReference>
<keyword evidence="3" id="KW-0347">Helicase</keyword>
<name>A0A7V8NQT9_9BACT</name>
<dbReference type="InterPro" id="IPR027417">
    <property type="entry name" value="P-loop_NTPase"/>
</dbReference>
<dbReference type="Pfam" id="PF13307">
    <property type="entry name" value="Helicase_C_2"/>
    <property type="match status" value="1"/>
</dbReference>
<protein>
    <submittedName>
        <fullName evidence="3">ATP-dependent DNA helicase</fullName>
    </submittedName>
</protein>
<dbReference type="Gene3D" id="3.40.50.300">
    <property type="entry name" value="P-loop containing nucleotide triphosphate hydrolases"/>
    <property type="match status" value="1"/>
</dbReference>
<dbReference type="GO" id="GO:0005524">
    <property type="term" value="F:ATP binding"/>
    <property type="evidence" value="ECO:0007669"/>
    <property type="project" value="InterPro"/>
</dbReference>
<comment type="similarity">
    <text evidence="1">Belongs to the helicase family. DinG subfamily.</text>
</comment>
<dbReference type="SMART" id="SM00491">
    <property type="entry name" value="HELICc2"/>
    <property type="match status" value="1"/>
</dbReference>
<dbReference type="EMBL" id="JACDQQ010001207">
    <property type="protein sequence ID" value="MBA0085781.1"/>
    <property type="molecule type" value="Genomic_DNA"/>
</dbReference>
<sequence>DHAKERKLPPEFDYASQALLYLPRKMPDVRDPGFSSKAADEIVQLLDHSQGRAFCLFTSYAQMKDLFERVRLRVSFPLLLQGTAPRSALLERFKNTEGAVLFATASFWQGVDVPGEQLSCVIVDRLPFAVPSDPVVAARVEALQDEGRNAFAEFQVPQAVLSLKQGFGRLIRTKTDRGVLALLDTRIQRMPYGKIFLESLPRYRVTYELTDVARFLDGEKAADPASPA</sequence>
<evidence type="ECO:0000256" key="1">
    <source>
        <dbReference type="ARBA" id="ARBA00038058"/>
    </source>
</evidence>
<dbReference type="InterPro" id="IPR045028">
    <property type="entry name" value="DinG/Rad3-like"/>
</dbReference>
<evidence type="ECO:0000313" key="4">
    <source>
        <dbReference type="Proteomes" id="UP000567293"/>
    </source>
</evidence>
<keyword evidence="4" id="KW-1185">Reference proteome</keyword>
<keyword evidence="3" id="KW-0547">Nucleotide-binding</keyword>
<dbReference type="PANTHER" id="PTHR11472:SF34">
    <property type="entry name" value="REGULATOR OF TELOMERE ELONGATION HELICASE 1"/>
    <property type="match status" value="1"/>
</dbReference>
<dbReference type="GO" id="GO:0003676">
    <property type="term" value="F:nucleic acid binding"/>
    <property type="evidence" value="ECO:0007669"/>
    <property type="project" value="InterPro"/>
</dbReference>
<gene>
    <name evidence="3" type="ORF">HRJ53_12355</name>
</gene>
<dbReference type="Proteomes" id="UP000567293">
    <property type="component" value="Unassembled WGS sequence"/>
</dbReference>
<dbReference type="SUPFAM" id="SSF52540">
    <property type="entry name" value="P-loop containing nucleoside triphosphate hydrolases"/>
    <property type="match status" value="1"/>
</dbReference>
<feature type="non-terminal residue" evidence="3">
    <location>
        <position position="1"/>
    </location>
</feature>